<proteinExistence type="predicted"/>
<evidence type="ECO:0000313" key="5">
    <source>
        <dbReference type="Proteomes" id="UP000660262"/>
    </source>
</evidence>
<evidence type="ECO:0000256" key="3">
    <source>
        <dbReference type="SAM" id="MobiDB-lite"/>
    </source>
</evidence>
<dbReference type="GO" id="GO:0000149">
    <property type="term" value="F:SNARE binding"/>
    <property type="evidence" value="ECO:0007669"/>
    <property type="project" value="TreeGrafter"/>
</dbReference>
<keyword evidence="1 2" id="KW-0175">Coiled coil</keyword>
<feature type="coiled-coil region" evidence="2">
    <location>
        <begin position="197"/>
        <end position="236"/>
    </location>
</feature>
<evidence type="ECO:0000256" key="1">
    <source>
        <dbReference type="ARBA" id="ARBA00023054"/>
    </source>
</evidence>
<feature type="compositionally biased region" description="Low complexity" evidence="3">
    <location>
        <begin position="85"/>
        <end position="96"/>
    </location>
</feature>
<name>A0A830HUP4_9CHLO</name>
<dbReference type="GO" id="GO:0005768">
    <property type="term" value="C:endosome"/>
    <property type="evidence" value="ECO:0007669"/>
    <property type="project" value="TreeGrafter"/>
</dbReference>
<evidence type="ECO:0000256" key="2">
    <source>
        <dbReference type="SAM" id="Coils"/>
    </source>
</evidence>
<dbReference type="Proteomes" id="UP000660262">
    <property type="component" value="Unassembled WGS sequence"/>
</dbReference>
<gene>
    <name evidence="4" type="ORF">PPROV_000915600</name>
</gene>
<feature type="compositionally biased region" description="Low complexity" evidence="3">
    <location>
        <begin position="9"/>
        <end position="30"/>
    </location>
</feature>
<feature type="compositionally biased region" description="Polar residues" evidence="3">
    <location>
        <begin position="120"/>
        <end position="131"/>
    </location>
</feature>
<dbReference type="EMBL" id="BNJQ01000029">
    <property type="protein sequence ID" value="GHP10425.1"/>
    <property type="molecule type" value="Genomic_DNA"/>
</dbReference>
<dbReference type="PANTHER" id="PTHR15157:SF5">
    <property type="entry name" value="UV RADIATION RESISTANCE-ASSOCIATED GENE PROTEIN"/>
    <property type="match status" value="1"/>
</dbReference>
<evidence type="ECO:0000313" key="4">
    <source>
        <dbReference type="EMBL" id="GHP10425.1"/>
    </source>
</evidence>
<keyword evidence="5" id="KW-1185">Reference proteome</keyword>
<dbReference type="OrthoDB" id="72772at2759"/>
<protein>
    <submittedName>
        <fullName evidence="4">Uncharacterized protein</fullName>
    </submittedName>
</protein>
<dbReference type="GO" id="GO:0000323">
    <property type="term" value="C:lytic vacuole"/>
    <property type="evidence" value="ECO:0007669"/>
    <property type="project" value="TreeGrafter"/>
</dbReference>
<accession>A0A830HUP4</accession>
<organism evidence="4 5">
    <name type="scientific">Pycnococcus provasolii</name>
    <dbReference type="NCBI Taxonomy" id="41880"/>
    <lineage>
        <taxon>Eukaryota</taxon>
        <taxon>Viridiplantae</taxon>
        <taxon>Chlorophyta</taxon>
        <taxon>Pseudoscourfieldiophyceae</taxon>
        <taxon>Pseudoscourfieldiales</taxon>
        <taxon>Pycnococcaceae</taxon>
        <taxon>Pycnococcus</taxon>
    </lineage>
</organism>
<dbReference type="GO" id="GO:0035493">
    <property type="term" value="P:SNARE complex assembly"/>
    <property type="evidence" value="ECO:0007669"/>
    <property type="project" value="TreeGrafter"/>
</dbReference>
<feature type="compositionally biased region" description="Basic and acidic residues" evidence="3">
    <location>
        <begin position="137"/>
        <end position="147"/>
    </location>
</feature>
<reference evidence="4" key="1">
    <citation type="submission" date="2020-10" db="EMBL/GenBank/DDBJ databases">
        <title>Unveiling of a novel bifunctional photoreceptor, Dualchrome1, isolated from a cosmopolitan green alga.</title>
        <authorList>
            <person name="Suzuki S."/>
            <person name="Kawachi M."/>
        </authorList>
    </citation>
    <scope>NUCLEOTIDE SEQUENCE</scope>
    <source>
        <strain evidence="4">NIES 2893</strain>
    </source>
</reference>
<sequence>MEASAANNTVLGPSPGSPTSTTTVGSKSTSRSLLATFQAVALATRRRNDALSRAYRAQVRLNQLLESDSTVGEVSLQGMEGNRTSSMPSTSENSSSAVVDAKKEASEPAPEELDDDVVTRAQNENKASMPSTAPAREVAEVEQDTRRGTRTAAPTPPNATTYRVLQHQYEAVSKSAQRVREKIADRLRALVRRTDGLAAAEKRLHEARTRLKQTQLDNARADVANLRAKLARDIADVYAPGVNVNVDKVNGNGSVAVPSIVKLPLTLEDVALRQSPLQADLSDFGASSRGDADRVAAAMGYVAEAVLLLARYLDVPLRYPLEFRGSKSRIHDGAHLSTQLAAAANKGTKHSSSADDIVGIALVSPPGSAAGGGAMQRSPSAVSPIGGGRAAGGGVVPAPRVFPLHCGGGVERAAFAYGAFLLNRDITHLLQRLHREPLGPRHTIANLNLLVKACQAQANGGAVS</sequence>
<feature type="region of interest" description="Disordered" evidence="3">
    <location>
        <begin position="79"/>
        <end position="158"/>
    </location>
</feature>
<feature type="region of interest" description="Disordered" evidence="3">
    <location>
        <begin position="1"/>
        <end position="30"/>
    </location>
</feature>
<comment type="caution">
    <text evidence="4">The sequence shown here is derived from an EMBL/GenBank/DDBJ whole genome shotgun (WGS) entry which is preliminary data.</text>
</comment>
<dbReference type="AlphaFoldDB" id="A0A830HUP4"/>
<dbReference type="PANTHER" id="PTHR15157">
    <property type="entry name" value="UV RADIATION RESISTANCE-ASSOCIATED GENE PROTEIN"/>
    <property type="match status" value="1"/>
</dbReference>